<keyword evidence="3" id="KW-0808">Transferase</keyword>
<dbReference type="STRING" id="1069081.SAMN05660197_0874"/>
<feature type="domain" description="DUF7814" evidence="11">
    <location>
        <begin position="235"/>
        <end position="442"/>
    </location>
</feature>
<dbReference type="Pfam" id="PF23653">
    <property type="entry name" value="DUF7149"/>
    <property type="match status" value="1"/>
</dbReference>
<feature type="domain" description="Type II methyltransferase M.TaqI-like" evidence="8">
    <location>
        <begin position="602"/>
        <end position="902"/>
    </location>
</feature>
<name>A0A1W1WS57_9BACT</name>
<organism evidence="12 13">
    <name type="scientific">Nitratiruptor tergarcus DSM 16512</name>
    <dbReference type="NCBI Taxonomy" id="1069081"/>
    <lineage>
        <taxon>Bacteria</taxon>
        <taxon>Pseudomonadati</taxon>
        <taxon>Campylobacterota</taxon>
        <taxon>Epsilonproteobacteria</taxon>
        <taxon>Nautiliales</taxon>
        <taxon>Nitratiruptoraceae</taxon>
        <taxon>Nitratiruptor</taxon>
    </lineage>
</organism>
<evidence type="ECO:0000256" key="5">
    <source>
        <dbReference type="ARBA" id="ARBA00022747"/>
    </source>
</evidence>
<dbReference type="InterPro" id="IPR029063">
    <property type="entry name" value="SAM-dependent_MTases_sf"/>
</dbReference>
<dbReference type="Gene3D" id="3.40.50.150">
    <property type="entry name" value="Vaccinia Virus protein VP39"/>
    <property type="match status" value="1"/>
</dbReference>
<accession>A0A1W1WS57</accession>
<dbReference type="EMBL" id="FWWZ01000001">
    <property type="protein sequence ID" value="SMC09076.1"/>
    <property type="molecule type" value="Genomic_DNA"/>
</dbReference>
<feature type="domain" description="TaqI-like C-terminal specificity" evidence="9">
    <location>
        <begin position="1009"/>
        <end position="1156"/>
    </location>
</feature>
<evidence type="ECO:0000256" key="7">
    <source>
        <dbReference type="ARBA" id="ARBA00047942"/>
    </source>
</evidence>
<dbReference type="InterPro" id="IPR055573">
    <property type="entry name" value="DUF7149"/>
</dbReference>
<dbReference type="PROSITE" id="PS00092">
    <property type="entry name" value="N6_MTASE"/>
    <property type="match status" value="1"/>
</dbReference>
<protein>
    <recommendedName>
        <fullName evidence="1">site-specific DNA-methyltransferase (adenine-specific)</fullName>
        <ecNumber evidence="1">2.1.1.72</ecNumber>
    </recommendedName>
</protein>
<dbReference type="GO" id="GO:0009307">
    <property type="term" value="P:DNA restriction-modification system"/>
    <property type="evidence" value="ECO:0007669"/>
    <property type="project" value="UniProtKB-KW"/>
</dbReference>
<dbReference type="AlphaFoldDB" id="A0A1W1WS57"/>
<sequence>MLQIKIFPPRKVFSPLYSKKSITKSALHNFDDILKRYLDNLHEQIKMQQTEPVMVSSVLKPFFDSMHYDAQSFSQKGQSGIDLALMHDGKPAVILEAKRPDSSANISQSDPNKKALHEAILYFMRERDQDNYNLYHIIITNFYQWYIFDAKEFDKLFWQNKEIRKIYENIKNPSTLIDKTKEFYKLLQNKLSKQDITIEAAYVDLQKPMSESQKAALYKLFSKKYLFKTFNPNDANKLDRGFYNELLYILGLEEKKVGGKKIIDRATTPHMASLYENIARNLEYTGYRANFEIVLQLLIIWMNRILFMKLLEAQLLQWNSGEERYKFLHIQTIKDFDVLKIFFFDILARPQHKRVHKEYEHIPYLNSSLFEISPVEKEYIDISNLEDNCELPYYSKTVLRDENGKRRKGSCNMLQYLFEFLDAYDFSSEGMEEITKDNKTLINAAVLGLIFEKLNGYKEGSYYTPSFVTMYMARETIERAIIKKFNTLKGWKCKTLGDLDEKIEDKKEANEIINSLTICDPAVGSGHFLVSALNTILAIKSELRLLYDVQGKRIKDYILEVENDELIIRDDEGEIFEYRRGSQEGYRIQRAIFEEKKRIIENSLFGVDINPNAAHIARLRLWIELLKHSYYDENGQLVTMPNIDINIKVGNSLVSRYGLHDEITIPNIQYEIEKYKKLVREYKDGIFEGTKEQMQESIERLKEMFGQTLQEQWKQKQTYKKKLKEYVQDYGFDGLRDEMMLDAIQFGYGRQGILFVKENDDAKKQKRFLQEIEEIYQQIEEIRLGRVYENAFEWRFEFPEVLDEEGNFVGFNVILGNPPYISLSKLKGIDYALFGYQAYDKRGDILALFVEKSLSLINKQGIVSLITSNSWLKTRYGEVLKKILENSGRSVNVLDFEDTQIFDEATVETCIITIGSEENPSFQVVNIRKFDVQNATVQTLQDTIERFARSGAKEAALMRRIEKQGIPLGERDISINYGIKTGYNKAFIIDAATKNRLVEQDPKSAELLKPLIRGRDVYKYKINWAGMWLINTHNNPPVDVEQYPAIKAYLDQFYEKLVKRKDQGNTPYNLRNCAYLDDFEKPKIVWGEISDKPKFAYDDEGFYVEATGFIMIGNDLKFLLGILNSKLSKWYFEHISTTTGMGTNRWKKFKLEQLPIVKCDDKDDFITIVDQIIQKKKSGEDTKELEDKIDAMIYDLYNLTQEEKELIEKSVIQ</sequence>
<evidence type="ECO:0000256" key="2">
    <source>
        <dbReference type="ARBA" id="ARBA00022603"/>
    </source>
</evidence>
<dbReference type="RefSeq" id="WP_084275325.1">
    <property type="nucleotide sequence ID" value="NZ_AP026671.1"/>
</dbReference>
<dbReference type="InterPro" id="IPR025931">
    <property type="entry name" value="TaqI_C"/>
</dbReference>
<evidence type="ECO:0000259" key="8">
    <source>
        <dbReference type="Pfam" id="PF07669"/>
    </source>
</evidence>
<evidence type="ECO:0000256" key="1">
    <source>
        <dbReference type="ARBA" id="ARBA00011900"/>
    </source>
</evidence>
<gene>
    <name evidence="12" type="ORF">SAMN05660197_0874</name>
</gene>
<dbReference type="InterPro" id="IPR050953">
    <property type="entry name" value="N4_N6_ade-DNA_methylase"/>
</dbReference>
<evidence type="ECO:0000256" key="6">
    <source>
        <dbReference type="ARBA" id="ARBA00023125"/>
    </source>
</evidence>
<dbReference type="PANTHER" id="PTHR33841:SF1">
    <property type="entry name" value="DNA METHYLTRANSFERASE A"/>
    <property type="match status" value="1"/>
</dbReference>
<dbReference type="GO" id="GO:0003677">
    <property type="term" value="F:DNA binding"/>
    <property type="evidence" value="ECO:0007669"/>
    <property type="project" value="UniProtKB-KW"/>
</dbReference>
<dbReference type="OrthoDB" id="9761012at2"/>
<dbReference type="Pfam" id="PF25120">
    <property type="entry name" value="DUF7814"/>
    <property type="match status" value="1"/>
</dbReference>
<dbReference type="InterPro" id="IPR011639">
    <property type="entry name" value="MethylTrfase_TaqI-like_dom"/>
</dbReference>
<keyword evidence="6" id="KW-0238">DNA-binding</keyword>
<evidence type="ECO:0000256" key="3">
    <source>
        <dbReference type="ARBA" id="ARBA00022679"/>
    </source>
</evidence>
<evidence type="ECO:0000259" key="10">
    <source>
        <dbReference type="Pfam" id="PF23653"/>
    </source>
</evidence>
<evidence type="ECO:0000259" key="11">
    <source>
        <dbReference type="Pfam" id="PF25120"/>
    </source>
</evidence>
<evidence type="ECO:0000256" key="4">
    <source>
        <dbReference type="ARBA" id="ARBA00022691"/>
    </source>
</evidence>
<dbReference type="PANTHER" id="PTHR33841">
    <property type="entry name" value="DNA METHYLTRANSFERASE YEEA-RELATED"/>
    <property type="match status" value="1"/>
</dbReference>
<dbReference type="InterPro" id="IPR056716">
    <property type="entry name" value="DUF7814"/>
</dbReference>
<feature type="domain" description="DUF7149" evidence="10">
    <location>
        <begin position="9"/>
        <end position="234"/>
    </location>
</feature>
<dbReference type="GO" id="GO:0032259">
    <property type="term" value="P:methylation"/>
    <property type="evidence" value="ECO:0007669"/>
    <property type="project" value="UniProtKB-KW"/>
</dbReference>
<dbReference type="Proteomes" id="UP000192602">
    <property type="component" value="Unassembled WGS sequence"/>
</dbReference>
<comment type="catalytic activity">
    <reaction evidence="7">
        <text>a 2'-deoxyadenosine in DNA + S-adenosyl-L-methionine = an N(6)-methyl-2'-deoxyadenosine in DNA + S-adenosyl-L-homocysteine + H(+)</text>
        <dbReference type="Rhea" id="RHEA:15197"/>
        <dbReference type="Rhea" id="RHEA-COMP:12418"/>
        <dbReference type="Rhea" id="RHEA-COMP:12419"/>
        <dbReference type="ChEBI" id="CHEBI:15378"/>
        <dbReference type="ChEBI" id="CHEBI:57856"/>
        <dbReference type="ChEBI" id="CHEBI:59789"/>
        <dbReference type="ChEBI" id="CHEBI:90615"/>
        <dbReference type="ChEBI" id="CHEBI:90616"/>
        <dbReference type="EC" id="2.1.1.72"/>
    </reaction>
</comment>
<dbReference type="SUPFAM" id="SSF53335">
    <property type="entry name" value="S-adenosyl-L-methionine-dependent methyltransferases"/>
    <property type="match status" value="1"/>
</dbReference>
<dbReference type="Pfam" id="PF12950">
    <property type="entry name" value="TaqI_C"/>
    <property type="match status" value="1"/>
</dbReference>
<dbReference type="Pfam" id="PF07669">
    <property type="entry name" value="Eco57I"/>
    <property type="match status" value="1"/>
</dbReference>
<keyword evidence="13" id="KW-1185">Reference proteome</keyword>
<evidence type="ECO:0000313" key="13">
    <source>
        <dbReference type="Proteomes" id="UP000192602"/>
    </source>
</evidence>
<evidence type="ECO:0000313" key="12">
    <source>
        <dbReference type="EMBL" id="SMC09076.1"/>
    </source>
</evidence>
<dbReference type="InterPro" id="IPR002052">
    <property type="entry name" value="DNA_methylase_N6_adenine_CS"/>
</dbReference>
<reference evidence="13" key="1">
    <citation type="submission" date="2017-04" db="EMBL/GenBank/DDBJ databases">
        <authorList>
            <person name="Varghese N."/>
            <person name="Submissions S."/>
        </authorList>
    </citation>
    <scope>NUCLEOTIDE SEQUENCE [LARGE SCALE GENOMIC DNA]</scope>
    <source>
        <strain evidence="13">DSM 16512</strain>
    </source>
</reference>
<keyword evidence="4" id="KW-0949">S-adenosyl-L-methionine</keyword>
<dbReference type="EC" id="2.1.1.72" evidence="1"/>
<keyword evidence="2 12" id="KW-0489">Methyltransferase</keyword>
<evidence type="ECO:0000259" key="9">
    <source>
        <dbReference type="Pfam" id="PF12950"/>
    </source>
</evidence>
<keyword evidence="5" id="KW-0680">Restriction system</keyword>
<dbReference type="GO" id="GO:0009007">
    <property type="term" value="F:site-specific DNA-methyltransferase (adenine-specific) activity"/>
    <property type="evidence" value="ECO:0007669"/>
    <property type="project" value="UniProtKB-EC"/>
</dbReference>
<proteinExistence type="predicted"/>
<dbReference type="PRINTS" id="PR00507">
    <property type="entry name" value="N12N6MTFRASE"/>
</dbReference>